<evidence type="ECO:0000313" key="16">
    <source>
        <dbReference type="Proteomes" id="UP000001542"/>
    </source>
</evidence>
<dbReference type="AlphaFoldDB" id="A2FE29"/>
<evidence type="ECO:0000256" key="8">
    <source>
        <dbReference type="ARBA" id="ARBA00022741"/>
    </source>
</evidence>
<dbReference type="FunCoup" id="A2FE29">
    <property type="interactions" value="345"/>
</dbReference>
<dbReference type="GO" id="GO:0005525">
    <property type="term" value="F:GTP binding"/>
    <property type="evidence" value="ECO:0007669"/>
    <property type="project" value="UniProtKB-KW"/>
</dbReference>
<comment type="similarity">
    <text evidence="2">Belongs to the tRNA(His) guanylyltransferase family.</text>
</comment>
<name>A2FE29_TRIV3</name>
<feature type="domain" description="tRNAHis guanylyltransferase catalytic" evidence="13">
    <location>
        <begin position="7"/>
        <end position="135"/>
    </location>
</feature>
<dbReference type="EMBL" id="DS113741">
    <property type="protein sequence ID" value="EAX96857.1"/>
    <property type="molecule type" value="Genomic_DNA"/>
</dbReference>
<gene>
    <name evidence="15" type="ORF">TVAG_470220</name>
</gene>
<comment type="cofactor">
    <cofactor evidence="1">
        <name>Mg(2+)</name>
        <dbReference type="ChEBI" id="CHEBI:18420"/>
    </cofactor>
</comment>
<keyword evidence="7" id="KW-0479">Metal-binding</keyword>
<keyword evidence="9" id="KW-0460">Magnesium</keyword>
<dbReference type="GO" id="GO:0000287">
    <property type="term" value="F:magnesium ion binding"/>
    <property type="evidence" value="ECO:0007669"/>
    <property type="project" value="InterPro"/>
</dbReference>
<organism evidence="15 16">
    <name type="scientific">Trichomonas vaginalis (strain ATCC PRA-98 / G3)</name>
    <dbReference type="NCBI Taxonomy" id="412133"/>
    <lineage>
        <taxon>Eukaryota</taxon>
        <taxon>Metamonada</taxon>
        <taxon>Parabasalia</taxon>
        <taxon>Trichomonadida</taxon>
        <taxon>Trichomonadidae</taxon>
        <taxon>Trichomonas</taxon>
    </lineage>
</organism>
<dbReference type="SMR" id="A2FE29"/>
<reference evidence="15" key="1">
    <citation type="submission" date="2006-10" db="EMBL/GenBank/DDBJ databases">
        <authorList>
            <person name="Amadeo P."/>
            <person name="Zhao Q."/>
            <person name="Wortman J."/>
            <person name="Fraser-Liggett C."/>
            <person name="Carlton J."/>
        </authorList>
    </citation>
    <scope>NUCLEOTIDE SEQUENCE</scope>
    <source>
        <strain evidence="15">G3</strain>
    </source>
</reference>
<evidence type="ECO:0000256" key="9">
    <source>
        <dbReference type="ARBA" id="ARBA00022842"/>
    </source>
</evidence>
<keyword evidence="10" id="KW-0342">GTP-binding</keyword>
<dbReference type="PANTHER" id="PTHR12729:SF6">
    <property type="entry name" value="TRNA(HIS) GUANYLYLTRANSFERASE-RELATED"/>
    <property type="match status" value="1"/>
</dbReference>
<evidence type="ECO:0000256" key="11">
    <source>
        <dbReference type="ARBA" id="ARBA00032480"/>
    </source>
</evidence>
<keyword evidence="5" id="KW-0819">tRNA processing</keyword>
<dbReference type="Gene3D" id="3.30.70.3000">
    <property type="match status" value="1"/>
</dbReference>
<evidence type="ECO:0000256" key="6">
    <source>
        <dbReference type="ARBA" id="ARBA00022695"/>
    </source>
</evidence>
<keyword evidence="16" id="KW-1185">Reference proteome</keyword>
<evidence type="ECO:0000256" key="1">
    <source>
        <dbReference type="ARBA" id="ARBA00001946"/>
    </source>
</evidence>
<dbReference type="OMA" id="WKQHTEI"/>
<dbReference type="Pfam" id="PF14413">
    <property type="entry name" value="Thg1C"/>
    <property type="match status" value="1"/>
</dbReference>
<evidence type="ECO:0000259" key="14">
    <source>
        <dbReference type="Pfam" id="PF14413"/>
    </source>
</evidence>
<keyword evidence="8" id="KW-0547">Nucleotide-binding</keyword>
<dbReference type="eggNOG" id="KOG2721">
    <property type="taxonomic scope" value="Eukaryota"/>
</dbReference>
<dbReference type="GO" id="GO:0006400">
    <property type="term" value="P:tRNA modification"/>
    <property type="evidence" value="ECO:0007669"/>
    <property type="project" value="InterPro"/>
</dbReference>
<keyword evidence="6 15" id="KW-0548">Nucleotidyltransferase</keyword>
<dbReference type="KEGG" id="tva:4754633"/>
<proteinExistence type="inferred from homology"/>
<reference evidence="15" key="2">
    <citation type="journal article" date="2007" name="Science">
        <title>Draft genome sequence of the sexually transmitted pathogen Trichomonas vaginalis.</title>
        <authorList>
            <person name="Carlton J.M."/>
            <person name="Hirt R.P."/>
            <person name="Silva J.C."/>
            <person name="Delcher A.L."/>
            <person name="Schatz M."/>
            <person name="Zhao Q."/>
            <person name="Wortman J.R."/>
            <person name="Bidwell S.L."/>
            <person name="Alsmark U.C.M."/>
            <person name="Besteiro S."/>
            <person name="Sicheritz-Ponten T."/>
            <person name="Noel C.J."/>
            <person name="Dacks J.B."/>
            <person name="Foster P.G."/>
            <person name="Simillion C."/>
            <person name="Van de Peer Y."/>
            <person name="Miranda-Saavedra D."/>
            <person name="Barton G.J."/>
            <person name="Westrop G.D."/>
            <person name="Mueller S."/>
            <person name="Dessi D."/>
            <person name="Fiori P.L."/>
            <person name="Ren Q."/>
            <person name="Paulsen I."/>
            <person name="Zhang H."/>
            <person name="Bastida-Corcuera F.D."/>
            <person name="Simoes-Barbosa A."/>
            <person name="Brown M.T."/>
            <person name="Hayes R.D."/>
            <person name="Mukherjee M."/>
            <person name="Okumura C.Y."/>
            <person name="Schneider R."/>
            <person name="Smith A.J."/>
            <person name="Vanacova S."/>
            <person name="Villalvazo M."/>
            <person name="Haas B.J."/>
            <person name="Pertea M."/>
            <person name="Feldblyum T.V."/>
            <person name="Utterback T.R."/>
            <person name="Shu C.L."/>
            <person name="Osoegawa K."/>
            <person name="de Jong P.J."/>
            <person name="Hrdy I."/>
            <person name="Horvathova L."/>
            <person name="Zubacova Z."/>
            <person name="Dolezal P."/>
            <person name="Malik S.B."/>
            <person name="Logsdon J.M. Jr."/>
            <person name="Henze K."/>
            <person name="Gupta A."/>
            <person name="Wang C.C."/>
            <person name="Dunne R.L."/>
            <person name="Upcroft J.A."/>
            <person name="Upcroft P."/>
            <person name="White O."/>
            <person name="Salzberg S.L."/>
            <person name="Tang P."/>
            <person name="Chiu C.-H."/>
            <person name="Lee Y.-S."/>
            <person name="Embley T.M."/>
            <person name="Coombs G.H."/>
            <person name="Mottram J.C."/>
            <person name="Tachezy J."/>
            <person name="Fraser-Liggett C.M."/>
            <person name="Johnson P.J."/>
        </authorList>
    </citation>
    <scope>NUCLEOTIDE SEQUENCE [LARGE SCALE GENOMIC DNA]</scope>
    <source>
        <strain evidence="15">G3</strain>
    </source>
</reference>
<protein>
    <recommendedName>
        <fullName evidence="3">tRNA(His) guanylyltransferase</fullName>
        <ecNumber evidence="3">2.7.7.79</ecNumber>
    </recommendedName>
    <alternativeName>
        <fullName evidence="11">tRNA-histidine guanylyltransferase</fullName>
    </alternativeName>
</protein>
<dbReference type="InParanoid" id="A2FE29"/>
<dbReference type="GO" id="GO:0008033">
    <property type="term" value="P:tRNA processing"/>
    <property type="evidence" value="ECO:0000318"/>
    <property type="project" value="GO_Central"/>
</dbReference>
<dbReference type="EC" id="2.7.7.79" evidence="3"/>
<sequence>MACSKWEYVKDFELDDRLLPSTYIVVRVDGRGFTEFCINHNLEKPLDDRLIRLMSNCAQKVMLKFDEMVLAFGESDEFSFIFKKSAKVFNRRRDKINSTVASLFSSIFVKDWSNFFPNLPLQDPPSFDSRIVLYPSLDVVKDYLCWRQADTHINCLYNYTLNVLLRAGENPTDATEKLRGTFSNDKNEILFKHGINYKLLPAAHRKGTVWIHAKKLFETNDDLIQDAFWKKYSKLFE</sequence>
<evidence type="ECO:0000256" key="7">
    <source>
        <dbReference type="ARBA" id="ARBA00022723"/>
    </source>
</evidence>
<evidence type="ECO:0000256" key="2">
    <source>
        <dbReference type="ARBA" id="ARBA00010113"/>
    </source>
</evidence>
<dbReference type="InterPro" id="IPR038469">
    <property type="entry name" value="tRNAHis_GuaTrfase_Thg1_sf"/>
</dbReference>
<evidence type="ECO:0000313" key="15">
    <source>
        <dbReference type="EMBL" id="EAX96857.1"/>
    </source>
</evidence>
<dbReference type="RefSeq" id="XP_001309787.1">
    <property type="nucleotide sequence ID" value="XM_001309786.1"/>
</dbReference>
<comment type="catalytic activity">
    <reaction evidence="12">
        <text>a 5'-end ribonucleotide-tRNA(His) + GTP + ATP + H2O = a 5'-end phospho-guanosine-ribonucleotide-tRNA(His) + AMP + 2 diphosphate + H(+)</text>
        <dbReference type="Rhea" id="RHEA:54564"/>
        <dbReference type="Rhea" id="RHEA-COMP:14193"/>
        <dbReference type="Rhea" id="RHEA-COMP:14917"/>
        <dbReference type="ChEBI" id="CHEBI:15377"/>
        <dbReference type="ChEBI" id="CHEBI:15378"/>
        <dbReference type="ChEBI" id="CHEBI:30616"/>
        <dbReference type="ChEBI" id="CHEBI:33019"/>
        <dbReference type="ChEBI" id="CHEBI:37565"/>
        <dbReference type="ChEBI" id="CHEBI:138282"/>
        <dbReference type="ChEBI" id="CHEBI:141847"/>
        <dbReference type="ChEBI" id="CHEBI:456215"/>
        <dbReference type="EC" id="2.7.7.79"/>
    </reaction>
</comment>
<dbReference type="Proteomes" id="UP000001542">
    <property type="component" value="Unassembled WGS sequence"/>
</dbReference>
<evidence type="ECO:0000259" key="13">
    <source>
        <dbReference type="Pfam" id="PF04446"/>
    </source>
</evidence>
<feature type="domain" description="Thg1 C-terminal" evidence="14">
    <location>
        <begin position="139"/>
        <end position="215"/>
    </location>
</feature>
<dbReference type="InterPro" id="IPR007537">
    <property type="entry name" value="tRNAHis_GuaTrfase_Thg1"/>
</dbReference>
<evidence type="ECO:0000256" key="10">
    <source>
        <dbReference type="ARBA" id="ARBA00023134"/>
    </source>
</evidence>
<dbReference type="Pfam" id="PF04446">
    <property type="entry name" value="Thg1"/>
    <property type="match status" value="1"/>
</dbReference>
<dbReference type="PANTHER" id="PTHR12729">
    <property type="entry name" value="TRNA(HIS) GUANYLYLTRANSFERASE-RELATED"/>
    <property type="match status" value="1"/>
</dbReference>
<dbReference type="FunFam" id="3.30.70.3000:FF:000001">
    <property type="entry name" value="tRNA(His) guanylyltransferase"/>
    <property type="match status" value="1"/>
</dbReference>
<dbReference type="OrthoDB" id="62560at2759"/>
<evidence type="ECO:0000256" key="12">
    <source>
        <dbReference type="ARBA" id="ARBA00047281"/>
    </source>
</evidence>
<dbReference type="InterPro" id="IPR024956">
    <property type="entry name" value="tRNAHis_GuaTrfase_cat"/>
</dbReference>
<dbReference type="InterPro" id="IPR025845">
    <property type="entry name" value="Thg1_C_dom"/>
</dbReference>
<accession>A2FE29</accession>
<keyword evidence="4" id="KW-0808">Transferase</keyword>
<dbReference type="GO" id="GO:0008193">
    <property type="term" value="F:tRNA guanylyltransferase activity"/>
    <property type="evidence" value="ECO:0000318"/>
    <property type="project" value="GO_Central"/>
</dbReference>
<dbReference type="VEuPathDB" id="TrichDB:TVAG_470220"/>
<evidence type="ECO:0000256" key="4">
    <source>
        <dbReference type="ARBA" id="ARBA00022679"/>
    </source>
</evidence>
<evidence type="ECO:0000256" key="3">
    <source>
        <dbReference type="ARBA" id="ARBA00012511"/>
    </source>
</evidence>
<dbReference type="VEuPathDB" id="TrichDB:TVAGG3_0553400"/>
<dbReference type="STRING" id="5722.A2FE29"/>
<evidence type="ECO:0000256" key="5">
    <source>
        <dbReference type="ARBA" id="ARBA00022694"/>
    </source>
</evidence>